<feature type="domain" description="HTH araC/xylS-type" evidence="12">
    <location>
        <begin position="86"/>
        <end position="184"/>
    </location>
</feature>
<dbReference type="SMART" id="SM00342">
    <property type="entry name" value="HTH_ARAC"/>
    <property type="match status" value="1"/>
</dbReference>
<evidence type="ECO:0000256" key="4">
    <source>
        <dbReference type="ARBA" id="ARBA00022723"/>
    </source>
</evidence>
<comment type="caution">
    <text evidence="13">The sequence shown here is derived from an EMBL/GenBank/DDBJ whole genome shotgun (WGS) entry which is preliminary data.</text>
</comment>
<dbReference type="RefSeq" id="WP_016639822.1">
    <property type="nucleotide sequence ID" value="NZ_AOPZ01000066.1"/>
</dbReference>
<evidence type="ECO:0000256" key="8">
    <source>
        <dbReference type="ARBA" id="ARBA00023125"/>
    </source>
</evidence>
<dbReference type="EMBL" id="AOPZ01000066">
    <property type="protein sequence ID" value="EPH45216.1"/>
    <property type="molecule type" value="Genomic_DNA"/>
</dbReference>
<dbReference type="SMART" id="SM01009">
    <property type="entry name" value="AlkA_N"/>
    <property type="match status" value="1"/>
</dbReference>
<dbReference type="GO" id="GO:0008168">
    <property type="term" value="F:methyltransferase activity"/>
    <property type="evidence" value="ECO:0007669"/>
    <property type="project" value="UniProtKB-KW"/>
</dbReference>
<evidence type="ECO:0000313" key="14">
    <source>
        <dbReference type="Proteomes" id="UP000014629"/>
    </source>
</evidence>
<dbReference type="SUPFAM" id="SSF55945">
    <property type="entry name" value="TATA-box binding protein-like"/>
    <property type="match status" value="1"/>
</dbReference>
<dbReference type="Gene3D" id="3.30.310.20">
    <property type="entry name" value="DNA-3-methyladenine glycosylase AlkA, N-terminal domain"/>
    <property type="match status" value="1"/>
</dbReference>
<dbReference type="Gene3D" id="3.40.10.10">
    <property type="entry name" value="DNA Methylphosphotriester Repair Domain"/>
    <property type="match status" value="1"/>
</dbReference>
<dbReference type="Pfam" id="PF02805">
    <property type="entry name" value="Ada_Zn_binding"/>
    <property type="match status" value="1"/>
</dbReference>
<dbReference type="Proteomes" id="UP000014629">
    <property type="component" value="Unassembled WGS sequence"/>
</dbReference>
<dbReference type="GO" id="GO:0005737">
    <property type="term" value="C:cytoplasm"/>
    <property type="evidence" value="ECO:0007669"/>
    <property type="project" value="TreeGrafter"/>
</dbReference>
<evidence type="ECO:0000256" key="3">
    <source>
        <dbReference type="ARBA" id="ARBA00022679"/>
    </source>
</evidence>
<evidence type="ECO:0000256" key="1">
    <source>
        <dbReference type="ARBA" id="ARBA00001947"/>
    </source>
</evidence>
<dbReference type="InterPro" id="IPR037046">
    <property type="entry name" value="AlkA_N_sf"/>
</dbReference>
<keyword evidence="5" id="KW-0227">DNA damage</keyword>
<accession>S3ZNY5</accession>
<dbReference type="PANTHER" id="PTHR43003">
    <property type="entry name" value="DNA-3-METHYLADENINE GLYCOSYLASE"/>
    <property type="match status" value="1"/>
</dbReference>
<dbReference type="GO" id="GO:0032131">
    <property type="term" value="F:alkylated DNA binding"/>
    <property type="evidence" value="ECO:0007669"/>
    <property type="project" value="TreeGrafter"/>
</dbReference>
<dbReference type="SUPFAM" id="SSF46689">
    <property type="entry name" value="Homeodomain-like"/>
    <property type="match status" value="1"/>
</dbReference>
<evidence type="ECO:0000313" key="13">
    <source>
        <dbReference type="EMBL" id="EPH45216.1"/>
    </source>
</evidence>
<keyword evidence="14" id="KW-1185">Reference proteome</keyword>
<keyword evidence="2" id="KW-0489">Methyltransferase</keyword>
<keyword evidence="4" id="KW-0479">Metal-binding</keyword>
<dbReference type="InterPro" id="IPR023170">
    <property type="entry name" value="HhH_base_excis_C"/>
</dbReference>
<evidence type="ECO:0000256" key="2">
    <source>
        <dbReference type="ARBA" id="ARBA00022603"/>
    </source>
</evidence>
<evidence type="ECO:0000256" key="10">
    <source>
        <dbReference type="ARBA" id="ARBA00023163"/>
    </source>
</evidence>
<reference evidence="13 14" key="1">
    <citation type="submission" date="2013-02" db="EMBL/GenBank/DDBJ databases">
        <title>Draft Genome Sequence of Streptomyces aurantiacus, Which Produces Setomimycin.</title>
        <authorList>
            <person name="Gruening B.A."/>
            <person name="Praeg A."/>
            <person name="Erxleben A."/>
            <person name="Guenther S."/>
            <person name="Mueller M."/>
        </authorList>
    </citation>
    <scope>NUCLEOTIDE SEQUENCE [LARGE SCALE GENOMIC DNA]</scope>
    <source>
        <strain evidence="13 14">JA 4570</strain>
    </source>
</reference>
<dbReference type="InterPro" id="IPR004026">
    <property type="entry name" value="Ada_DNA_repair_Zn-bd"/>
</dbReference>
<name>S3ZNY5_9ACTN</name>
<dbReference type="Pfam" id="PF06029">
    <property type="entry name" value="AlkA_N"/>
    <property type="match status" value="1"/>
</dbReference>
<dbReference type="SUPFAM" id="SSF57884">
    <property type="entry name" value="Ada DNA repair protein, N-terminal domain (N-Ada 10)"/>
    <property type="match status" value="1"/>
</dbReference>
<dbReference type="GO" id="GO:0003700">
    <property type="term" value="F:DNA-binding transcription factor activity"/>
    <property type="evidence" value="ECO:0007669"/>
    <property type="project" value="InterPro"/>
</dbReference>
<keyword evidence="8" id="KW-0238">DNA-binding</keyword>
<dbReference type="Gene3D" id="1.10.1670.10">
    <property type="entry name" value="Helix-hairpin-Helix base-excision DNA repair enzymes (C-terminal)"/>
    <property type="match status" value="1"/>
</dbReference>
<gene>
    <name evidence="13" type="ORF">STRAU_1692</name>
</gene>
<evidence type="ECO:0000256" key="7">
    <source>
        <dbReference type="ARBA" id="ARBA00023015"/>
    </source>
</evidence>
<dbReference type="InterPro" id="IPR011257">
    <property type="entry name" value="DNA_glycosylase"/>
</dbReference>
<dbReference type="GO" id="GO:0008725">
    <property type="term" value="F:DNA-3-methyladenine glycosylase activity"/>
    <property type="evidence" value="ECO:0007669"/>
    <property type="project" value="TreeGrafter"/>
</dbReference>
<dbReference type="GO" id="GO:0043916">
    <property type="term" value="F:DNA-7-methylguanine glycosylase activity"/>
    <property type="evidence" value="ECO:0007669"/>
    <property type="project" value="TreeGrafter"/>
</dbReference>
<organism evidence="13 14">
    <name type="scientific">Streptomyces aurantiacus JA 4570</name>
    <dbReference type="NCBI Taxonomy" id="1286094"/>
    <lineage>
        <taxon>Bacteria</taxon>
        <taxon>Bacillati</taxon>
        <taxon>Actinomycetota</taxon>
        <taxon>Actinomycetes</taxon>
        <taxon>Kitasatosporales</taxon>
        <taxon>Streptomycetaceae</taxon>
        <taxon>Streptomyces</taxon>
        <taxon>Streptomyces aurantiacus group</taxon>
    </lineage>
</organism>
<dbReference type="GO" id="GO:0032259">
    <property type="term" value="P:methylation"/>
    <property type="evidence" value="ECO:0007669"/>
    <property type="project" value="UniProtKB-KW"/>
</dbReference>
<dbReference type="GO" id="GO:0006285">
    <property type="term" value="P:base-excision repair, AP site formation"/>
    <property type="evidence" value="ECO:0007669"/>
    <property type="project" value="TreeGrafter"/>
</dbReference>
<protein>
    <submittedName>
        <fullName evidence="13">Putative bifunctional transcriptional activator/DNA repair enzyme AlkA</fullName>
    </submittedName>
</protein>
<dbReference type="GO" id="GO:0006307">
    <property type="term" value="P:DNA alkylation repair"/>
    <property type="evidence" value="ECO:0007669"/>
    <property type="project" value="TreeGrafter"/>
</dbReference>
<evidence type="ECO:0000259" key="12">
    <source>
        <dbReference type="PROSITE" id="PS01124"/>
    </source>
</evidence>
<keyword evidence="7" id="KW-0805">Transcription regulation</keyword>
<dbReference type="GO" id="GO:0008270">
    <property type="term" value="F:zinc ion binding"/>
    <property type="evidence" value="ECO:0007669"/>
    <property type="project" value="InterPro"/>
</dbReference>
<dbReference type="Gene3D" id="1.10.340.30">
    <property type="entry name" value="Hypothetical protein, domain 2"/>
    <property type="match status" value="1"/>
</dbReference>
<sequence length="491" mass="52983">MLDFDTCYRAMASRDARFDGDFYVAVTTTGVYCRPVCGSRTPKPENVRFFRVAAAAETAGFRACRRCRPEVAPSSREWNVRGDLVARALRLIASGAVDEVGVAGVARQLAVSERHLHRQLFAELGAGPLALAVNRRNQVARLLIESSALPLVDVAFAAGYSSVRQFNEGMRAAFGCAPRELRTAVGPRSGHRSGPLVLRLRYRPPLAAAALLEWLRARAIAGIEQVEQTRYRRTLRLPRGAGSAELDLRVRPASQQAHRHQVTLRLWLEDLRDVTAAVRRCRDLLDLDADPAAVADALGADPWIGPLVEATPGLRIPGCVDGFELAVRMVAEQYAPPEDARKLCGRLAELHGETFGAPEGGPALLFPSAPVVAEGALDVPGLGKEAAAAIRALARAVADGDLSLERDADRAGARARLLTLPGVSPWTAQRIGMHALGDPDAFCPCDPSLGGAALPRDGDGPEVPPGLEERARRWRPWRSYAVMHLTTSALR</sequence>
<keyword evidence="3" id="KW-0808">Transferase</keyword>
<evidence type="ECO:0000256" key="5">
    <source>
        <dbReference type="ARBA" id="ARBA00022763"/>
    </source>
</evidence>
<dbReference type="PANTHER" id="PTHR43003:SF13">
    <property type="entry name" value="DNA-3-METHYLADENINE GLYCOSYLASE 2"/>
    <property type="match status" value="1"/>
</dbReference>
<dbReference type="GO" id="GO:0043565">
    <property type="term" value="F:sequence-specific DNA binding"/>
    <property type="evidence" value="ECO:0007669"/>
    <property type="project" value="InterPro"/>
</dbReference>
<dbReference type="InterPro" id="IPR018060">
    <property type="entry name" value="HTH_AraC"/>
</dbReference>
<evidence type="ECO:0000256" key="6">
    <source>
        <dbReference type="ARBA" id="ARBA00022833"/>
    </source>
</evidence>
<dbReference type="Pfam" id="PF12833">
    <property type="entry name" value="HTH_18"/>
    <property type="match status" value="1"/>
</dbReference>
<dbReference type="InterPro" id="IPR009057">
    <property type="entry name" value="Homeodomain-like_sf"/>
</dbReference>
<dbReference type="InterPro" id="IPR035451">
    <property type="entry name" value="Ada-like_dom_sf"/>
</dbReference>
<dbReference type="FunFam" id="3.40.10.10:FF:000001">
    <property type="entry name" value="DNA-3-methyladenine glycosylase 2"/>
    <property type="match status" value="1"/>
</dbReference>
<proteinExistence type="predicted"/>
<dbReference type="PATRIC" id="fig|1286094.4.peg.1667"/>
<dbReference type="PROSITE" id="PS01124">
    <property type="entry name" value="HTH_ARAC_FAMILY_2"/>
    <property type="match status" value="1"/>
</dbReference>
<keyword evidence="6" id="KW-0862">Zinc</keyword>
<keyword evidence="11" id="KW-0234">DNA repair</keyword>
<keyword evidence="9" id="KW-0010">Activator</keyword>
<keyword evidence="10" id="KW-0804">Transcription</keyword>
<evidence type="ECO:0000256" key="11">
    <source>
        <dbReference type="ARBA" id="ARBA00023204"/>
    </source>
</evidence>
<dbReference type="InterPro" id="IPR051912">
    <property type="entry name" value="Alkylbase_DNA_Glycosylase/TA"/>
</dbReference>
<dbReference type="AlphaFoldDB" id="S3ZNY5"/>
<dbReference type="Gene3D" id="1.10.10.60">
    <property type="entry name" value="Homeodomain-like"/>
    <property type="match status" value="1"/>
</dbReference>
<dbReference type="SUPFAM" id="SSF48150">
    <property type="entry name" value="DNA-glycosylase"/>
    <property type="match status" value="1"/>
</dbReference>
<evidence type="ECO:0000256" key="9">
    <source>
        <dbReference type="ARBA" id="ARBA00023159"/>
    </source>
</evidence>
<comment type="cofactor">
    <cofactor evidence="1">
        <name>Zn(2+)</name>
        <dbReference type="ChEBI" id="CHEBI:29105"/>
    </cofactor>
</comment>
<dbReference type="InterPro" id="IPR010316">
    <property type="entry name" value="AlkA_N"/>
</dbReference>
<dbReference type="GO" id="GO:0032993">
    <property type="term" value="C:protein-DNA complex"/>
    <property type="evidence" value="ECO:0007669"/>
    <property type="project" value="TreeGrafter"/>
</dbReference>